<gene>
    <name evidence="1" type="ORF">QFC21_003180</name>
</gene>
<proteinExistence type="predicted"/>
<evidence type="ECO:0000313" key="1">
    <source>
        <dbReference type="EMBL" id="KAJ9101840.1"/>
    </source>
</evidence>
<reference evidence="1" key="1">
    <citation type="submission" date="2023-04" db="EMBL/GenBank/DDBJ databases">
        <title>Draft Genome sequencing of Naganishia species isolated from polar environments using Oxford Nanopore Technology.</title>
        <authorList>
            <person name="Leo P."/>
            <person name="Venkateswaran K."/>
        </authorList>
    </citation>
    <scope>NUCLEOTIDE SEQUENCE</scope>
    <source>
        <strain evidence="1">MNA-CCFEE 5423</strain>
    </source>
</reference>
<comment type="caution">
    <text evidence="1">The sequence shown here is derived from an EMBL/GenBank/DDBJ whole genome shotgun (WGS) entry which is preliminary data.</text>
</comment>
<keyword evidence="2" id="KW-1185">Reference proteome</keyword>
<organism evidence="1 2">
    <name type="scientific">Naganishia friedmannii</name>
    <dbReference type="NCBI Taxonomy" id="89922"/>
    <lineage>
        <taxon>Eukaryota</taxon>
        <taxon>Fungi</taxon>
        <taxon>Dikarya</taxon>
        <taxon>Basidiomycota</taxon>
        <taxon>Agaricomycotina</taxon>
        <taxon>Tremellomycetes</taxon>
        <taxon>Filobasidiales</taxon>
        <taxon>Filobasidiaceae</taxon>
        <taxon>Naganishia</taxon>
    </lineage>
</organism>
<dbReference type="EMBL" id="JASBWT010000009">
    <property type="protein sequence ID" value="KAJ9101840.1"/>
    <property type="molecule type" value="Genomic_DNA"/>
</dbReference>
<evidence type="ECO:0000313" key="2">
    <source>
        <dbReference type="Proteomes" id="UP001227268"/>
    </source>
</evidence>
<name>A0ACC2VS01_9TREE</name>
<protein>
    <submittedName>
        <fullName evidence="1">Uncharacterized protein</fullName>
    </submittedName>
</protein>
<dbReference type="Proteomes" id="UP001227268">
    <property type="component" value="Unassembled WGS sequence"/>
</dbReference>
<accession>A0ACC2VS01</accession>
<sequence>MLHESCENRPEDVPTASDADEGSVGLDAENAVWYPSASRYNPATYCYVVGTRDRPVRLIDANDGRFLGPTCMAFNNDATKLYCGHDTAIEVFDFSQPGAEGSRIKLSPSRKSKDGQKGIVSAIAFSPDTSSGMFAVGTFKGGRISCYSEDTGDERLLELELGTGGAKIDGQGYTQVRLTWKLPHRNSLEQEAYSRVFCMQLAFHPLNPYVLFSASRQSDYISVYDIRNPSYGPYLHLHRPGMTQQRLGFDIDWAGRTLTTGATDGTLRVYDINPPVSETPVLQQAAHDDAIGSVALHPFKPWILTAHGSRKPSAFEKSLDAQSESDSETGSSEDESSSSDDSSSNDDSEEQVNDSISGQAEDVGKGGEVAESIGKTSKDAADDPQGDGEPRPYVTPTLPRDSGWIGAIEICQFS</sequence>